<organism evidence="2 3">
    <name type="scientific">Lentinula raphanica</name>
    <dbReference type="NCBI Taxonomy" id="153919"/>
    <lineage>
        <taxon>Eukaryota</taxon>
        <taxon>Fungi</taxon>
        <taxon>Dikarya</taxon>
        <taxon>Basidiomycota</taxon>
        <taxon>Agaricomycotina</taxon>
        <taxon>Agaricomycetes</taxon>
        <taxon>Agaricomycetidae</taxon>
        <taxon>Agaricales</taxon>
        <taxon>Marasmiineae</taxon>
        <taxon>Omphalotaceae</taxon>
        <taxon>Lentinula</taxon>
    </lineage>
</organism>
<proteinExistence type="predicted"/>
<evidence type="ECO:0000256" key="1">
    <source>
        <dbReference type="SAM" id="MobiDB-lite"/>
    </source>
</evidence>
<accession>A0AA38NV92</accession>
<evidence type="ECO:0000313" key="2">
    <source>
        <dbReference type="EMBL" id="KAJ3831258.1"/>
    </source>
</evidence>
<keyword evidence="3" id="KW-1185">Reference proteome</keyword>
<feature type="compositionally biased region" description="Basic and acidic residues" evidence="1">
    <location>
        <begin position="87"/>
        <end position="98"/>
    </location>
</feature>
<feature type="region of interest" description="Disordered" evidence="1">
    <location>
        <begin position="1"/>
        <end position="136"/>
    </location>
</feature>
<gene>
    <name evidence="2" type="ORF">F5878DRAFT_636358</name>
</gene>
<dbReference type="AlphaFoldDB" id="A0AA38NV92"/>
<sequence length="271" mass="30473">MKMWPALGYSTTSSRTSESSKFKFDPFADDEGVLPGSRSDYDSDSSDVDVSESTNASPTSANVPLLDDIQQPSSFRFDPFANDDELPDSHDHMSDADRSSTNASPTPAPVQLPPLGDDLPPLVSSYNTESDVDDESVPDWCSLESIKMRIIERRTVFDIHDSDIELVQRATGLRRLKALAPKPFDLEQIHMSDFMGRPMDVQAVNDVDRFFNKGPRTTHLKWYEEQDSLNSNRRSLTGKVTSDAKLEQLVDAKYTRQREDGENRCEFVIVL</sequence>
<dbReference type="Proteomes" id="UP001163846">
    <property type="component" value="Unassembled WGS sequence"/>
</dbReference>
<comment type="caution">
    <text evidence="2">The sequence shown here is derived from an EMBL/GenBank/DDBJ whole genome shotgun (WGS) entry which is preliminary data.</text>
</comment>
<feature type="compositionally biased region" description="Low complexity" evidence="1">
    <location>
        <begin position="113"/>
        <end position="122"/>
    </location>
</feature>
<evidence type="ECO:0000313" key="3">
    <source>
        <dbReference type="Proteomes" id="UP001163846"/>
    </source>
</evidence>
<name>A0AA38NV92_9AGAR</name>
<protein>
    <submittedName>
        <fullName evidence="2">Uncharacterized protein</fullName>
    </submittedName>
</protein>
<reference evidence="2" key="1">
    <citation type="submission" date="2022-08" db="EMBL/GenBank/DDBJ databases">
        <authorList>
            <consortium name="DOE Joint Genome Institute"/>
            <person name="Min B."/>
            <person name="Riley R."/>
            <person name="Sierra-Patev S."/>
            <person name="Naranjo-Ortiz M."/>
            <person name="Looney B."/>
            <person name="Konkel Z."/>
            <person name="Slot J.C."/>
            <person name="Sakamoto Y."/>
            <person name="Steenwyk J.L."/>
            <person name="Rokas A."/>
            <person name="Carro J."/>
            <person name="Camarero S."/>
            <person name="Ferreira P."/>
            <person name="Molpeceres G."/>
            <person name="Ruiz-Duenas F.J."/>
            <person name="Serrano A."/>
            <person name="Henrissat B."/>
            <person name="Drula E."/>
            <person name="Hughes K.W."/>
            <person name="Mata J.L."/>
            <person name="Ishikawa N.K."/>
            <person name="Vargas-Isla R."/>
            <person name="Ushijima S."/>
            <person name="Smith C.A."/>
            <person name="Ahrendt S."/>
            <person name="Andreopoulos W."/>
            <person name="He G."/>
            <person name="Labutti K."/>
            <person name="Lipzen A."/>
            <person name="Ng V."/>
            <person name="Sandor L."/>
            <person name="Barry K."/>
            <person name="Martinez A.T."/>
            <person name="Xiao Y."/>
            <person name="Gibbons J.G."/>
            <person name="Terashima K."/>
            <person name="Hibbett D.S."/>
            <person name="Grigoriev I.V."/>
        </authorList>
    </citation>
    <scope>NUCLEOTIDE SEQUENCE</scope>
    <source>
        <strain evidence="2">TFB9207</strain>
    </source>
</reference>
<dbReference type="EMBL" id="MU807645">
    <property type="protein sequence ID" value="KAJ3831258.1"/>
    <property type="molecule type" value="Genomic_DNA"/>
</dbReference>